<gene>
    <name evidence="1" type="ORF">WFI101126_00135</name>
</gene>
<dbReference type="EMBL" id="MK373770">
    <property type="protein sequence ID" value="QBQ76562.1"/>
    <property type="molecule type" value="Genomic_DNA"/>
</dbReference>
<organism evidence="1 2">
    <name type="scientific">Escherichia phage vB_EcoP_WFI101126</name>
    <dbReference type="NCBI Taxonomy" id="2508203"/>
    <lineage>
        <taxon>Viruses</taxon>
        <taxon>Duplodnaviria</taxon>
        <taxon>Heunggongvirae</taxon>
        <taxon>Uroviricota</taxon>
        <taxon>Caudoviricetes</taxon>
        <taxon>Mktvariviridae</taxon>
        <taxon>Gordonclarkvirinae</taxon>
        <taxon>Kuravirus</taxon>
        <taxon>Kuravirus WFI101126</taxon>
    </lineage>
</organism>
<accession>A0A482MTQ2</accession>
<evidence type="ECO:0000313" key="1">
    <source>
        <dbReference type="EMBL" id="QBQ76562.1"/>
    </source>
</evidence>
<sequence length="83" mass="9283">MAIKEVRLSNGFSCFVGGQSIEFNMRDGQIIVPVVAFCSMSFNEAKKWLQLVRIDINRDDFKSIYIDGDLSLANLLSEGLIHG</sequence>
<proteinExistence type="predicted"/>
<protein>
    <submittedName>
        <fullName evidence="1">Uncharacterized protein</fullName>
    </submittedName>
</protein>
<name>A0A482MTQ2_9CAUD</name>
<evidence type="ECO:0000313" key="2">
    <source>
        <dbReference type="Proteomes" id="UP000306560"/>
    </source>
</evidence>
<reference evidence="1 2" key="1">
    <citation type="submission" date="2019-01" db="EMBL/GenBank/DDBJ databases">
        <title>Still something new to discover - new insights into E. coli phage diversity and taxonomy.</title>
        <authorList>
            <person name="Korf I.H.E."/>
            <person name="Adriaennsens E."/>
            <person name="Dreiseikelmann B."/>
            <person name="Kropinski A."/>
            <person name="Nimtz M."/>
            <person name="Meier-Kolthoff J.P."/>
            <person name="Rohde M."/>
            <person name="van Raaij M."/>
            <person name="Wittmann J."/>
        </authorList>
    </citation>
    <scope>NUCLEOTIDE SEQUENCE [LARGE SCALE GENOMIC DNA]</scope>
</reference>
<keyword evidence="2" id="KW-1185">Reference proteome</keyword>
<dbReference type="Proteomes" id="UP000306560">
    <property type="component" value="Segment"/>
</dbReference>